<organism evidence="1 2">
    <name type="scientific">Xenotaenia resolanae</name>
    <dbReference type="NCBI Taxonomy" id="208358"/>
    <lineage>
        <taxon>Eukaryota</taxon>
        <taxon>Metazoa</taxon>
        <taxon>Chordata</taxon>
        <taxon>Craniata</taxon>
        <taxon>Vertebrata</taxon>
        <taxon>Euteleostomi</taxon>
        <taxon>Actinopterygii</taxon>
        <taxon>Neopterygii</taxon>
        <taxon>Teleostei</taxon>
        <taxon>Neoteleostei</taxon>
        <taxon>Acanthomorphata</taxon>
        <taxon>Ovalentaria</taxon>
        <taxon>Atherinomorphae</taxon>
        <taxon>Cyprinodontiformes</taxon>
        <taxon>Goodeidae</taxon>
        <taxon>Xenotaenia</taxon>
    </lineage>
</organism>
<proteinExistence type="predicted"/>
<name>A0ABV0W0A8_9TELE</name>
<evidence type="ECO:0000313" key="1">
    <source>
        <dbReference type="EMBL" id="MEQ2262734.1"/>
    </source>
</evidence>
<reference evidence="1 2" key="1">
    <citation type="submission" date="2021-06" db="EMBL/GenBank/DDBJ databases">
        <authorList>
            <person name="Palmer J.M."/>
        </authorList>
    </citation>
    <scope>NUCLEOTIDE SEQUENCE [LARGE SCALE GENOMIC DNA]</scope>
    <source>
        <strain evidence="1 2">XR_2019</strain>
        <tissue evidence="1">Muscle</tissue>
    </source>
</reference>
<keyword evidence="2" id="KW-1185">Reference proteome</keyword>
<dbReference type="Proteomes" id="UP001444071">
    <property type="component" value="Unassembled WGS sequence"/>
</dbReference>
<accession>A0ABV0W0A8</accession>
<dbReference type="PANTHER" id="PTHR21356">
    <property type="entry name" value="ARMADILLO REPEAT CONTAINING 2"/>
    <property type="match status" value="1"/>
</dbReference>
<dbReference type="PANTHER" id="PTHR21356:SF1">
    <property type="entry name" value="ARMADILLO REPEAT-CONTAINING PROTEIN 2"/>
    <property type="match status" value="1"/>
</dbReference>
<comment type="caution">
    <text evidence="1">The sequence shown here is derived from an EMBL/GenBank/DDBJ whole genome shotgun (WGS) entry which is preliminary data.</text>
</comment>
<evidence type="ECO:0000313" key="2">
    <source>
        <dbReference type="Proteomes" id="UP001444071"/>
    </source>
</evidence>
<sequence length="95" mass="10977">LVDCLRDFGPADWQFAGQACQALWNLIGHGSDKLLHTEEREVLLEILTVYSDEEEALKWTHNEDEEDFHKACWESEFLPVAQKLIKVFQSLETTA</sequence>
<dbReference type="InterPro" id="IPR038905">
    <property type="entry name" value="ARMC2"/>
</dbReference>
<protein>
    <submittedName>
        <fullName evidence="1">Uncharacterized protein</fullName>
    </submittedName>
</protein>
<feature type="non-terminal residue" evidence="1">
    <location>
        <position position="1"/>
    </location>
</feature>
<gene>
    <name evidence="1" type="ORF">XENORESO_020199</name>
</gene>
<dbReference type="EMBL" id="JAHRIM010020801">
    <property type="protein sequence ID" value="MEQ2262734.1"/>
    <property type="molecule type" value="Genomic_DNA"/>
</dbReference>